<feature type="compositionally biased region" description="Basic and acidic residues" evidence="6">
    <location>
        <begin position="333"/>
        <end position="343"/>
    </location>
</feature>
<keyword evidence="2" id="KW-0805">Transcription regulation</keyword>
<keyword evidence="9" id="KW-1185">Reference proteome</keyword>
<accession>A0AAD8RG05</accession>
<feature type="compositionally biased region" description="Polar residues" evidence="6">
    <location>
        <begin position="716"/>
        <end position="733"/>
    </location>
</feature>
<dbReference type="GO" id="GO:0006355">
    <property type="term" value="P:regulation of DNA-templated transcription"/>
    <property type="evidence" value="ECO:0007669"/>
    <property type="project" value="InterPro"/>
</dbReference>
<gene>
    <name evidence="8" type="ORF">QYE76_024969</name>
</gene>
<evidence type="ECO:0000256" key="5">
    <source>
        <dbReference type="ARBA" id="ARBA00023242"/>
    </source>
</evidence>
<feature type="region of interest" description="Disordered" evidence="6">
    <location>
        <begin position="199"/>
        <end position="227"/>
    </location>
</feature>
<dbReference type="AlphaFoldDB" id="A0AAD8RG05"/>
<evidence type="ECO:0000313" key="8">
    <source>
        <dbReference type="EMBL" id="KAK1619452.1"/>
    </source>
</evidence>
<dbReference type="Pfam" id="PF02365">
    <property type="entry name" value="NAM"/>
    <property type="match status" value="1"/>
</dbReference>
<dbReference type="GO" id="GO:0005634">
    <property type="term" value="C:nucleus"/>
    <property type="evidence" value="ECO:0007669"/>
    <property type="project" value="UniProtKB-SubCell"/>
</dbReference>
<feature type="region of interest" description="Disordered" evidence="6">
    <location>
        <begin position="552"/>
        <end position="620"/>
    </location>
</feature>
<reference evidence="8" key="1">
    <citation type="submission" date="2023-07" db="EMBL/GenBank/DDBJ databases">
        <title>A chromosome-level genome assembly of Lolium multiflorum.</title>
        <authorList>
            <person name="Chen Y."/>
            <person name="Copetti D."/>
            <person name="Kolliker R."/>
            <person name="Studer B."/>
        </authorList>
    </citation>
    <scope>NUCLEOTIDE SEQUENCE</scope>
    <source>
        <strain evidence="8">02402/16</strain>
        <tissue evidence="8">Leaf</tissue>
    </source>
</reference>
<evidence type="ECO:0000256" key="1">
    <source>
        <dbReference type="ARBA" id="ARBA00004123"/>
    </source>
</evidence>
<evidence type="ECO:0000256" key="2">
    <source>
        <dbReference type="ARBA" id="ARBA00023015"/>
    </source>
</evidence>
<keyword evidence="4" id="KW-0804">Transcription</keyword>
<protein>
    <recommendedName>
        <fullName evidence="7">NAC domain-containing protein</fullName>
    </recommendedName>
</protein>
<dbReference type="Proteomes" id="UP001231189">
    <property type="component" value="Unassembled WGS sequence"/>
</dbReference>
<feature type="region of interest" description="Disordered" evidence="6">
    <location>
        <begin position="434"/>
        <end position="469"/>
    </location>
</feature>
<feature type="region of interest" description="Disordered" evidence="6">
    <location>
        <begin position="688"/>
        <end position="749"/>
    </location>
</feature>
<feature type="region of interest" description="Disordered" evidence="6">
    <location>
        <begin position="499"/>
        <end position="536"/>
    </location>
</feature>
<dbReference type="PANTHER" id="PTHR31719">
    <property type="entry name" value="NAC TRANSCRIPTION FACTOR 56"/>
    <property type="match status" value="1"/>
</dbReference>
<comment type="caution">
    <text evidence="8">The sequence shown here is derived from an EMBL/GenBank/DDBJ whole genome shotgun (WGS) entry which is preliminary data.</text>
</comment>
<feature type="domain" description="NAC" evidence="7">
    <location>
        <begin position="130"/>
        <end position="292"/>
    </location>
</feature>
<evidence type="ECO:0000313" key="9">
    <source>
        <dbReference type="Proteomes" id="UP001231189"/>
    </source>
</evidence>
<feature type="region of interest" description="Disordered" evidence="6">
    <location>
        <begin position="298"/>
        <end position="378"/>
    </location>
</feature>
<sequence length="749" mass="80915">MDSMSALFSARHRPPSRTQNQAGHIMRPSRAAIELSPTRTIRAPFASVLGLLAGMAEGEDEKIVAGAGGGDEEKKAIVVAGAGDDEEKAIVLAGAGDEEEKAVVLVGAGGDEEEKQESAAGGGNGAWFTPPPGFRFTPGEGELVIYYLLPKLQGREHVPNHSIIEAYVYESHPDVLTATHKKRGGESWYFLSPRARKYRNGRRPSRSTEDRLGRWKASTSSKEGDVKLAGDGKTKYSLCTLNYYEGKIKGETKSKWIMKEITIPEYENEKGAGGDGDKDVLDEYVMCRIYLTPRPKSRQCKVVEEDEAGPSGTQSEPPEESGQAGATNLSEKQAGKRPAEDQTLRNAATCTAPKRARHPNPDRLHLGPPAAPLHAGNGMQGPFMAPMGCYGGGPGHPMGYHARPPMPQPPMVYNNVQAPVAHNNRQVHASRQQMGYNGQSVPPPRQQPQVAYNGQGPLPRQQAGFSGQGPRAAYNGQVMRALSPPYWPGDSYGQIQNQAMATRPPCPPAGQAVNPPSSVVPRPAQTQKQPETEEMRYHRVIQQNLREFHRISQGAMPPSPGAALAAHRQRSTTQQQQPPTAFPQQQQQRQIMQQQPPTASTQEQQQQTASTQQQQQPPPAFTQEHHLRMMQFMQHHGRMMQPQQQPYNFGANGNYHRHAGAMAPQFSLDNFNASEAAQHYHNQRGRVLPSAMSSSSGTSGVVSGAGGGEVTGANPDCNNGGTMELVGSTTVGGSPSAADGNAPKHDSAQ</sequence>
<dbReference type="GO" id="GO:0003677">
    <property type="term" value="F:DNA binding"/>
    <property type="evidence" value="ECO:0007669"/>
    <property type="project" value="UniProtKB-KW"/>
</dbReference>
<feature type="compositionally biased region" description="Low complexity" evidence="6">
    <location>
        <begin position="571"/>
        <end position="615"/>
    </location>
</feature>
<dbReference type="InterPro" id="IPR003441">
    <property type="entry name" value="NAC-dom"/>
</dbReference>
<organism evidence="8 9">
    <name type="scientific">Lolium multiflorum</name>
    <name type="common">Italian ryegrass</name>
    <name type="synonym">Lolium perenne subsp. multiflorum</name>
    <dbReference type="NCBI Taxonomy" id="4521"/>
    <lineage>
        <taxon>Eukaryota</taxon>
        <taxon>Viridiplantae</taxon>
        <taxon>Streptophyta</taxon>
        <taxon>Embryophyta</taxon>
        <taxon>Tracheophyta</taxon>
        <taxon>Spermatophyta</taxon>
        <taxon>Magnoliopsida</taxon>
        <taxon>Liliopsida</taxon>
        <taxon>Poales</taxon>
        <taxon>Poaceae</taxon>
        <taxon>BOP clade</taxon>
        <taxon>Pooideae</taxon>
        <taxon>Poodae</taxon>
        <taxon>Poeae</taxon>
        <taxon>Poeae Chloroplast Group 2 (Poeae type)</taxon>
        <taxon>Loliodinae</taxon>
        <taxon>Loliinae</taxon>
        <taxon>Lolium</taxon>
    </lineage>
</organism>
<dbReference type="PROSITE" id="PS51005">
    <property type="entry name" value="NAC"/>
    <property type="match status" value="1"/>
</dbReference>
<comment type="subcellular location">
    <subcellularLocation>
        <location evidence="1">Nucleus</location>
    </subcellularLocation>
</comment>
<dbReference type="Gene3D" id="2.170.150.80">
    <property type="entry name" value="NAC domain"/>
    <property type="match status" value="1"/>
</dbReference>
<evidence type="ECO:0000259" key="7">
    <source>
        <dbReference type="PROSITE" id="PS51005"/>
    </source>
</evidence>
<keyword evidence="5" id="KW-0539">Nucleus</keyword>
<evidence type="ECO:0000256" key="4">
    <source>
        <dbReference type="ARBA" id="ARBA00023163"/>
    </source>
</evidence>
<name>A0AAD8RG05_LOLMU</name>
<feature type="region of interest" description="Disordered" evidence="6">
    <location>
        <begin position="1"/>
        <end position="24"/>
    </location>
</feature>
<dbReference type="PANTHER" id="PTHR31719:SF243">
    <property type="entry name" value="NAC DOMAIN-CONTAINING PROTEIN"/>
    <property type="match status" value="1"/>
</dbReference>
<dbReference type="EMBL" id="JAUUTY010000006">
    <property type="protein sequence ID" value="KAK1619452.1"/>
    <property type="molecule type" value="Genomic_DNA"/>
</dbReference>
<proteinExistence type="predicted"/>
<dbReference type="SUPFAM" id="SSF101941">
    <property type="entry name" value="NAC domain"/>
    <property type="match status" value="1"/>
</dbReference>
<keyword evidence="3" id="KW-0238">DNA-binding</keyword>
<evidence type="ECO:0000256" key="6">
    <source>
        <dbReference type="SAM" id="MobiDB-lite"/>
    </source>
</evidence>
<evidence type="ECO:0000256" key="3">
    <source>
        <dbReference type="ARBA" id="ARBA00023125"/>
    </source>
</evidence>
<feature type="compositionally biased region" description="Low complexity" evidence="6">
    <location>
        <begin position="690"/>
        <end position="702"/>
    </location>
</feature>
<dbReference type="InterPro" id="IPR036093">
    <property type="entry name" value="NAC_dom_sf"/>
</dbReference>